<protein>
    <submittedName>
        <fullName evidence="1">Uncharacterized protein</fullName>
    </submittedName>
</protein>
<dbReference type="EMBL" id="ANJA01002752">
    <property type="protein sequence ID" value="ETO68194.1"/>
    <property type="molecule type" value="Genomic_DNA"/>
</dbReference>
<accession>A0A080ZNI3</accession>
<sequence>MTSPGPASVRPCPQTCASCSSRCGPPTHIAFSVVDVLHFAKFDGAQTLPMPQAAVETLLPAELSSFVQICQWPSNQAVSIAVNTAELQPTQRWELADALMSALSQADVQELTIVAALHLPYAKDGGLNVFYSGLNGHAQEEVKLALADPAWEVKDPWLSAFLQLIKVEQWPRTHLLLAKGYKPGRDLSGTYEAVDALGRALQLFTKDKVTVDAQQVQRELPRRLAKVKIASTASDDHLTLLYH</sequence>
<evidence type="ECO:0000313" key="1">
    <source>
        <dbReference type="EMBL" id="ETO68194.1"/>
    </source>
</evidence>
<comment type="caution">
    <text evidence="1">The sequence shown here is derived from an EMBL/GenBank/DDBJ whole genome shotgun (WGS) entry which is preliminary data.</text>
</comment>
<organism evidence="1 2">
    <name type="scientific">Phytophthora nicotianae P1976</name>
    <dbReference type="NCBI Taxonomy" id="1317066"/>
    <lineage>
        <taxon>Eukaryota</taxon>
        <taxon>Sar</taxon>
        <taxon>Stramenopiles</taxon>
        <taxon>Oomycota</taxon>
        <taxon>Peronosporomycetes</taxon>
        <taxon>Peronosporales</taxon>
        <taxon>Peronosporaceae</taxon>
        <taxon>Phytophthora</taxon>
    </lineage>
</organism>
<name>A0A080ZNI3_PHYNI</name>
<gene>
    <name evidence="1" type="ORF">F444_14968</name>
</gene>
<dbReference type="Proteomes" id="UP000028582">
    <property type="component" value="Unassembled WGS sequence"/>
</dbReference>
<evidence type="ECO:0000313" key="2">
    <source>
        <dbReference type="Proteomes" id="UP000028582"/>
    </source>
</evidence>
<proteinExistence type="predicted"/>
<reference evidence="1 2" key="1">
    <citation type="submission" date="2013-11" db="EMBL/GenBank/DDBJ databases">
        <title>The Genome Sequence of Phytophthora parasitica P1976.</title>
        <authorList>
            <consortium name="The Broad Institute Genomics Platform"/>
            <person name="Russ C."/>
            <person name="Tyler B."/>
            <person name="Panabieres F."/>
            <person name="Shan W."/>
            <person name="Tripathy S."/>
            <person name="Grunwald N."/>
            <person name="Machado M."/>
            <person name="Johnson C.S."/>
            <person name="Walker B."/>
            <person name="Young S."/>
            <person name="Zeng Q."/>
            <person name="Gargeya S."/>
            <person name="Fitzgerald M."/>
            <person name="Haas B."/>
            <person name="Abouelleil A."/>
            <person name="Allen A.W."/>
            <person name="Alvarado L."/>
            <person name="Arachchi H.M."/>
            <person name="Berlin A.M."/>
            <person name="Chapman S.B."/>
            <person name="Gainer-Dewar J."/>
            <person name="Goldberg J."/>
            <person name="Griggs A."/>
            <person name="Gujja S."/>
            <person name="Hansen M."/>
            <person name="Howarth C."/>
            <person name="Imamovic A."/>
            <person name="Ireland A."/>
            <person name="Larimer J."/>
            <person name="McCowan C."/>
            <person name="Murphy C."/>
            <person name="Pearson M."/>
            <person name="Poon T.W."/>
            <person name="Priest M."/>
            <person name="Roberts A."/>
            <person name="Saif S."/>
            <person name="Shea T."/>
            <person name="Sisk P."/>
            <person name="Sykes S."/>
            <person name="Wortman J."/>
            <person name="Nusbaum C."/>
            <person name="Birren B."/>
        </authorList>
    </citation>
    <scope>NUCLEOTIDE SEQUENCE [LARGE SCALE GENOMIC DNA]</scope>
    <source>
        <strain evidence="1 2">P1976</strain>
    </source>
</reference>
<dbReference type="AlphaFoldDB" id="A0A080ZNI3"/>
<dbReference type="OrthoDB" id="109083at2759"/>